<name>A0A660E505_9LACO</name>
<protein>
    <submittedName>
        <fullName evidence="2">Uncharacterized protein</fullName>
    </submittedName>
</protein>
<feature type="transmembrane region" description="Helical" evidence="1">
    <location>
        <begin position="109"/>
        <end position="132"/>
    </location>
</feature>
<feature type="transmembrane region" description="Helical" evidence="1">
    <location>
        <begin position="20"/>
        <end position="44"/>
    </location>
</feature>
<dbReference type="EMBL" id="UYIG01000163">
    <property type="protein sequence ID" value="VDG29844.1"/>
    <property type="molecule type" value="Genomic_DNA"/>
</dbReference>
<keyword evidence="1" id="KW-0472">Membrane</keyword>
<dbReference type="Proteomes" id="UP000289996">
    <property type="component" value="Unassembled WGS sequence"/>
</dbReference>
<evidence type="ECO:0000313" key="3">
    <source>
        <dbReference type="Proteomes" id="UP000289996"/>
    </source>
</evidence>
<reference evidence="2 3" key="1">
    <citation type="submission" date="2018-11" db="EMBL/GenBank/DDBJ databases">
        <authorList>
            <person name="Wuyts S."/>
        </authorList>
    </citation>
    <scope>NUCLEOTIDE SEQUENCE [LARGE SCALE GENOMIC DNA]</scope>
    <source>
        <strain evidence="2">Lactobacillus mudanjiangensis AMBF249</strain>
    </source>
</reference>
<keyword evidence="1" id="KW-1133">Transmembrane helix</keyword>
<evidence type="ECO:0000313" key="2">
    <source>
        <dbReference type="EMBL" id="VDG29844.1"/>
    </source>
</evidence>
<proteinExistence type="predicted"/>
<dbReference type="OrthoDB" id="2323492at2"/>
<organism evidence="2 3">
    <name type="scientific">Lactiplantibacillus mudanjiangensis</name>
    <dbReference type="NCBI Taxonomy" id="1296538"/>
    <lineage>
        <taxon>Bacteria</taxon>
        <taxon>Bacillati</taxon>
        <taxon>Bacillota</taxon>
        <taxon>Bacilli</taxon>
        <taxon>Lactobacillales</taxon>
        <taxon>Lactobacillaceae</taxon>
        <taxon>Lactiplantibacillus</taxon>
    </lineage>
</organism>
<gene>
    <name evidence="2" type="ORF">MUDAN_MDHGFNIF_01373</name>
</gene>
<accession>A0A660E505</accession>
<feature type="transmembrane region" description="Helical" evidence="1">
    <location>
        <begin position="215"/>
        <end position="236"/>
    </location>
</feature>
<dbReference type="AlphaFoldDB" id="A0A660E505"/>
<feature type="transmembrane region" description="Helical" evidence="1">
    <location>
        <begin position="176"/>
        <end position="195"/>
    </location>
</feature>
<keyword evidence="3" id="KW-1185">Reference proteome</keyword>
<keyword evidence="1" id="KW-0812">Transmembrane</keyword>
<feature type="transmembrane region" description="Helical" evidence="1">
    <location>
        <begin position="152"/>
        <end position="169"/>
    </location>
</feature>
<dbReference type="RefSeq" id="WP_130845577.1">
    <property type="nucleotide sequence ID" value="NZ_BJDY01000005.1"/>
</dbReference>
<evidence type="ECO:0000256" key="1">
    <source>
        <dbReference type="SAM" id="Phobius"/>
    </source>
</evidence>
<sequence length="242" mass="27534">MAQLWRVQFRYYWQLVKFRFLLISIGLGIVSWLVGWQLTGSIYPNVVARFFSGPTALDIRSKEIIFPSLWLGYFIFPLIMVGDSFKLLWQRHAVQLFGYRFSKANFAQINLLLVSLIAGVYTLVEIATMALVTLLNGTTQLRISSFNGGSAWLLWGALVYGQVLMLLLIQMLGSLASSVLGLIAPTVLLVLTIYWPNQYNPLNQSIFQRVTVLNMTTILITIGLILGLMVSYFYIYRSFDSY</sequence>
<feature type="transmembrane region" description="Helical" evidence="1">
    <location>
        <begin position="64"/>
        <end position="89"/>
    </location>
</feature>